<accession>A0A2P5E175</accession>
<keyword evidence="2" id="KW-1185">Reference proteome</keyword>
<comment type="caution">
    <text evidence="1">The sequence shown here is derived from an EMBL/GenBank/DDBJ whole genome shotgun (WGS) entry which is preliminary data.</text>
</comment>
<name>A0A2P5E175_PARAD</name>
<gene>
    <name evidence="1" type="ORF">PanWU01x14_013880</name>
</gene>
<sequence>MSEVLKLAKEWVDETWSEPYTIVCEECHSNESIK</sequence>
<evidence type="ECO:0000313" key="1">
    <source>
        <dbReference type="EMBL" id="PON79272.1"/>
    </source>
</evidence>
<proteinExistence type="predicted"/>
<evidence type="ECO:0000313" key="2">
    <source>
        <dbReference type="Proteomes" id="UP000237105"/>
    </source>
</evidence>
<dbReference type="Proteomes" id="UP000237105">
    <property type="component" value="Unassembled WGS sequence"/>
</dbReference>
<dbReference type="AlphaFoldDB" id="A0A2P5E175"/>
<dbReference type="EMBL" id="JXTB01000005">
    <property type="protein sequence ID" value="PON79272.1"/>
    <property type="molecule type" value="Genomic_DNA"/>
</dbReference>
<protein>
    <submittedName>
        <fullName evidence="1">Uncharacterized protein</fullName>
    </submittedName>
</protein>
<reference evidence="2" key="1">
    <citation type="submission" date="2016-06" db="EMBL/GenBank/DDBJ databases">
        <title>Parallel loss of symbiosis genes in relatives of nitrogen-fixing non-legume Parasponia.</title>
        <authorList>
            <person name="Van Velzen R."/>
            <person name="Holmer R."/>
            <person name="Bu F."/>
            <person name="Rutten L."/>
            <person name="Van Zeijl A."/>
            <person name="Liu W."/>
            <person name="Santuari L."/>
            <person name="Cao Q."/>
            <person name="Sharma T."/>
            <person name="Shen D."/>
            <person name="Roswanjaya Y."/>
            <person name="Wardhani T."/>
            <person name="Kalhor M.S."/>
            <person name="Jansen J."/>
            <person name="Van den Hoogen J."/>
            <person name="Gungor B."/>
            <person name="Hartog M."/>
            <person name="Hontelez J."/>
            <person name="Verver J."/>
            <person name="Yang W.-C."/>
            <person name="Schijlen E."/>
            <person name="Repin R."/>
            <person name="Schilthuizen M."/>
            <person name="Schranz E."/>
            <person name="Heidstra R."/>
            <person name="Miyata K."/>
            <person name="Fedorova E."/>
            <person name="Kohlen W."/>
            <person name="Bisseling T."/>
            <person name="Smit S."/>
            <person name="Geurts R."/>
        </authorList>
    </citation>
    <scope>NUCLEOTIDE SEQUENCE [LARGE SCALE GENOMIC DNA]</scope>
    <source>
        <strain evidence="2">cv. WU1-14</strain>
    </source>
</reference>
<organism evidence="1 2">
    <name type="scientific">Parasponia andersonii</name>
    <name type="common">Sponia andersonii</name>
    <dbReference type="NCBI Taxonomy" id="3476"/>
    <lineage>
        <taxon>Eukaryota</taxon>
        <taxon>Viridiplantae</taxon>
        <taxon>Streptophyta</taxon>
        <taxon>Embryophyta</taxon>
        <taxon>Tracheophyta</taxon>
        <taxon>Spermatophyta</taxon>
        <taxon>Magnoliopsida</taxon>
        <taxon>eudicotyledons</taxon>
        <taxon>Gunneridae</taxon>
        <taxon>Pentapetalae</taxon>
        <taxon>rosids</taxon>
        <taxon>fabids</taxon>
        <taxon>Rosales</taxon>
        <taxon>Cannabaceae</taxon>
        <taxon>Parasponia</taxon>
    </lineage>
</organism>